<comment type="caution">
    <text evidence="1">The sequence shown here is derived from an EMBL/GenBank/DDBJ whole genome shotgun (WGS) entry which is preliminary data.</text>
</comment>
<keyword evidence="2" id="KW-1185">Reference proteome</keyword>
<protein>
    <submittedName>
        <fullName evidence="1">Uncharacterized protein</fullName>
    </submittedName>
</protein>
<organism evidence="1 2">
    <name type="scientific">Coemansia furcata</name>
    <dbReference type="NCBI Taxonomy" id="417177"/>
    <lineage>
        <taxon>Eukaryota</taxon>
        <taxon>Fungi</taxon>
        <taxon>Fungi incertae sedis</taxon>
        <taxon>Zoopagomycota</taxon>
        <taxon>Kickxellomycotina</taxon>
        <taxon>Kickxellomycetes</taxon>
        <taxon>Kickxellales</taxon>
        <taxon>Kickxellaceae</taxon>
        <taxon>Coemansia</taxon>
    </lineage>
</organism>
<sequence length="302" mass="33742">MKLIDIGANLTDPVFRGKYRGHQAHPDDLAQILERAREAGIVAMMVTGGNLEESRHAIEMCRQHANLYATVGCHPTRTSEVRNHPGGAAAYFAALQTLISENRDKVVAIGECGLDYDRLHFSDKDTQLEHFVRHFELAQATGLPLFLHDRNTQGDFARLMKENRQKFTEGVVHSFTGSVDEAKELLDLGLFIGINGCSLKTEDNLAAVKSIPADRLMIETDCPYCEIRPTHASHKILANAAWKLPESKRKERWTEECLVKSRNEPCTIRQVLHVLAALHGMEEAEMANTLYANTVGVFRGIN</sequence>
<dbReference type="EMBL" id="JANBUP010000158">
    <property type="protein sequence ID" value="KAJ2812780.1"/>
    <property type="molecule type" value="Genomic_DNA"/>
</dbReference>
<accession>A0ACC1LPG3</accession>
<reference evidence="1" key="1">
    <citation type="submission" date="2022-07" db="EMBL/GenBank/DDBJ databases">
        <title>Phylogenomic reconstructions and comparative analyses of Kickxellomycotina fungi.</title>
        <authorList>
            <person name="Reynolds N.K."/>
            <person name="Stajich J.E."/>
            <person name="Barry K."/>
            <person name="Grigoriev I.V."/>
            <person name="Crous P."/>
            <person name="Smith M.E."/>
        </authorList>
    </citation>
    <scope>NUCLEOTIDE SEQUENCE</scope>
    <source>
        <strain evidence="1">CBS 102833</strain>
    </source>
</reference>
<evidence type="ECO:0000313" key="2">
    <source>
        <dbReference type="Proteomes" id="UP001140096"/>
    </source>
</evidence>
<proteinExistence type="predicted"/>
<dbReference type="Proteomes" id="UP001140096">
    <property type="component" value="Unassembled WGS sequence"/>
</dbReference>
<name>A0ACC1LPG3_9FUNG</name>
<evidence type="ECO:0000313" key="1">
    <source>
        <dbReference type="EMBL" id="KAJ2812780.1"/>
    </source>
</evidence>
<gene>
    <name evidence="1" type="ORF">H4S07_001160</name>
</gene>